<dbReference type="InterPro" id="IPR023210">
    <property type="entry name" value="NADP_OxRdtase_dom"/>
</dbReference>
<dbReference type="EMBL" id="PJQD01000048">
    <property type="protein sequence ID" value="POY72576.1"/>
    <property type="molecule type" value="Genomic_DNA"/>
</dbReference>
<dbReference type="PANTHER" id="PTHR43827:SF13">
    <property type="entry name" value="ALDO_KETO REDUCTASE FAMILY PROTEIN"/>
    <property type="match status" value="1"/>
</dbReference>
<dbReference type="PROSITE" id="PS00063">
    <property type="entry name" value="ALDOKETO_REDUCTASE_3"/>
    <property type="match status" value="1"/>
</dbReference>
<dbReference type="Pfam" id="PF00248">
    <property type="entry name" value="Aldo_ket_red"/>
    <property type="match status" value="1"/>
</dbReference>
<feature type="domain" description="NADP-dependent oxidoreductase" evidence="1">
    <location>
        <begin position="8"/>
        <end position="202"/>
    </location>
</feature>
<dbReference type="Gene3D" id="3.20.20.100">
    <property type="entry name" value="NADP-dependent oxidoreductase domain"/>
    <property type="match status" value="1"/>
</dbReference>
<dbReference type="InterPro" id="IPR018170">
    <property type="entry name" value="Aldo/ket_reductase_CS"/>
</dbReference>
<dbReference type="AlphaFoldDB" id="A0A2S5B734"/>
<dbReference type="CDD" id="cd19071">
    <property type="entry name" value="AKR_AKR1-5-like"/>
    <property type="match status" value="1"/>
</dbReference>
<gene>
    <name evidence="2" type="ORF">BMF94_4403</name>
</gene>
<keyword evidence="3" id="KW-1185">Reference proteome</keyword>
<comment type="caution">
    <text evidence="2">The sequence shown here is derived from an EMBL/GenBank/DDBJ whole genome shotgun (WGS) entry which is preliminary data.</text>
</comment>
<dbReference type="PRINTS" id="PR00069">
    <property type="entry name" value="ALDKETRDTASE"/>
</dbReference>
<dbReference type="GO" id="GO:0016491">
    <property type="term" value="F:oxidoreductase activity"/>
    <property type="evidence" value="ECO:0007669"/>
    <property type="project" value="InterPro"/>
</dbReference>
<proteinExistence type="predicted"/>
<organism evidence="2 3">
    <name type="scientific">Rhodotorula taiwanensis</name>
    <dbReference type="NCBI Taxonomy" id="741276"/>
    <lineage>
        <taxon>Eukaryota</taxon>
        <taxon>Fungi</taxon>
        <taxon>Dikarya</taxon>
        <taxon>Basidiomycota</taxon>
        <taxon>Pucciniomycotina</taxon>
        <taxon>Microbotryomycetes</taxon>
        <taxon>Sporidiobolales</taxon>
        <taxon>Sporidiobolaceae</taxon>
        <taxon>Rhodotorula</taxon>
    </lineage>
</organism>
<evidence type="ECO:0000313" key="3">
    <source>
        <dbReference type="Proteomes" id="UP000237144"/>
    </source>
</evidence>
<accession>A0A2S5B734</accession>
<dbReference type="InterPro" id="IPR036812">
    <property type="entry name" value="NAD(P)_OxRdtase_dom_sf"/>
</dbReference>
<dbReference type="SUPFAM" id="SSF51430">
    <property type="entry name" value="NAD(P)-linked oxidoreductase"/>
    <property type="match status" value="1"/>
</dbReference>
<dbReference type="OrthoDB" id="416253at2759"/>
<protein>
    <recommendedName>
        <fullName evidence="1">NADP-dependent oxidoreductase domain-containing protein</fullName>
    </recommendedName>
</protein>
<evidence type="ECO:0000313" key="2">
    <source>
        <dbReference type="EMBL" id="POY72576.1"/>
    </source>
</evidence>
<sequence>MPNQGNGQVWLTSKVMGREHGTEATRKAVDDSAAVAEKYGLKWDLFLLHDPTAGREKRLQAWKVLIEKRDAGVLHSIGVSNFGVEHLEQIREAGLEVPEVNQIELHPFCQQKRIVDYCEKEGIVVEAYCPILRGQRFDDATLQKLAAKHKVTVPQILIRWSLQKGFVPLPKSDTPGRIQANADLFDFELDTSDMKELDALDEGKKGAISWNPVDCE</sequence>
<name>A0A2S5B734_9BASI</name>
<dbReference type="InterPro" id="IPR020471">
    <property type="entry name" value="AKR"/>
</dbReference>
<dbReference type="PANTHER" id="PTHR43827">
    <property type="entry name" value="2,5-DIKETO-D-GLUCONIC ACID REDUCTASE"/>
    <property type="match status" value="1"/>
</dbReference>
<dbReference type="STRING" id="741276.A0A2S5B734"/>
<evidence type="ECO:0000259" key="1">
    <source>
        <dbReference type="Pfam" id="PF00248"/>
    </source>
</evidence>
<reference evidence="2 3" key="1">
    <citation type="journal article" date="2018" name="Front. Microbiol.">
        <title>Prospects for Fungal Bioremediation of Acidic Radioactive Waste Sites: Characterization and Genome Sequence of Rhodotorula taiwanensis MD1149.</title>
        <authorList>
            <person name="Tkavc R."/>
            <person name="Matrosova V.Y."/>
            <person name="Grichenko O.E."/>
            <person name="Gostincar C."/>
            <person name="Volpe R.P."/>
            <person name="Klimenkova P."/>
            <person name="Gaidamakova E.K."/>
            <person name="Zhou C.E."/>
            <person name="Stewart B.J."/>
            <person name="Lyman M.G."/>
            <person name="Malfatti S.A."/>
            <person name="Rubinfeld B."/>
            <person name="Courtot M."/>
            <person name="Singh J."/>
            <person name="Dalgard C.L."/>
            <person name="Hamilton T."/>
            <person name="Frey K.G."/>
            <person name="Gunde-Cimerman N."/>
            <person name="Dugan L."/>
            <person name="Daly M.J."/>
        </authorList>
    </citation>
    <scope>NUCLEOTIDE SEQUENCE [LARGE SCALE GENOMIC DNA]</scope>
    <source>
        <strain evidence="2 3">MD1149</strain>
    </source>
</reference>
<dbReference type="Proteomes" id="UP000237144">
    <property type="component" value="Unassembled WGS sequence"/>
</dbReference>